<accession>A0A9W9JH61</accession>
<sequence length="82" mass="9233">MLAAGYTAAIYRERYHLLALPWIRLLFNGGHYATATLFIISGYVISRRPLELIQTGRVEQLANYLSSATFRRSSAAHVCRSS</sequence>
<organism evidence="2 3">
    <name type="scientific">Penicillium cf. viridicatum</name>
    <dbReference type="NCBI Taxonomy" id="2972119"/>
    <lineage>
        <taxon>Eukaryota</taxon>
        <taxon>Fungi</taxon>
        <taxon>Dikarya</taxon>
        <taxon>Ascomycota</taxon>
        <taxon>Pezizomycotina</taxon>
        <taxon>Eurotiomycetes</taxon>
        <taxon>Eurotiomycetidae</taxon>
        <taxon>Eurotiales</taxon>
        <taxon>Aspergillaceae</taxon>
        <taxon>Penicillium</taxon>
    </lineage>
</organism>
<keyword evidence="3" id="KW-1185">Reference proteome</keyword>
<keyword evidence="1" id="KW-0812">Transmembrane</keyword>
<reference evidence="2" key="2">
    <citation type="journal article" date="2023" name="IMA Fungus">
        <title>Comparative genomic study of the Penicillium genus elucidates a diverse pangenome and 15 lateral gene transfer events.</title>
        <authorList>
            <person name="Petersen C."/>
            <person name="Sorensen T."/>
            <person name="Nielsen M.R."/>
            <person name="Sondergaard T.E."/>
            <person name="Sorensen J.L."/>
            <person name="Fitzpatrick D.A."/>
            <person name="Frisvad J.C."/>
            <person name="Nielsen K.L."/>
        </authorList>
    </citation>
    <scope>NUCLEOTIDE SEQUENCE</scope>
    <source>
        <strain evidence="2">IBT 20477</strain>
    </source>
</reference>
<dbReference type="AlphaFoldDB" id="A0A9W9JH61"/>
<dbReference type="Proteomes" id="UP001150942">
    <property type="component" value="Unassembled WGS sequence"/>
</dbReference>
<keyword evidence="1" id="KW-0472">Membrane</keyword>
<gene>
    <name evidence="2" type="ORF">N7449_007267</name>
</gene>
<protein>
    <submittedName>
        <fullName evidence="2">Uncharacterized protein</fullName>
    </submittedName>
</protein>
<evidence type="ECO:0000256" key="1">
    <source>
        <dbReference type="SAM" id="Phobius"/>
    </source>
</evidence>
<name>A0A9W9JH61_9EURO</name>
<evidence type="ECO:0000313" key="3">
    <source>
        <dbReference type="Proteomes" id="UP001150942"/>
    </source>
</evidence>
<keyword evidence="1" id="KW-1133">Transmembrane helix</keyword>
<dbReference type="EMBL" id="JAPQKQ010000005">
    <property type="protein sequence ID" value="KAJ5196788.1"/>
    <property type="molecule type" value="Genomic_DNA"/>
</dbReference>
<feature type="transmembrane region" description="Helical" evidence="1">
    <location>
        <begin position="22"/>
        <end position="45"/>
    </location>
</feature>
<proteinExistence type="predicted"/>
<comment type="caution">
    <text evidence="2">The sequence shown here is derived from an EMBL/GenBank/DDBJ whole genome shotgun (WGS) entry which is preliminary data.</text>
</comment>
<reference evidence="2" key="1">
    <citation type="submission" date="2022-11" db="EMBL/GenBank/DDBJ databases">
        <authorList>
            <person name="Petersen C."/>
        </authorList>
    </citation>
    <scope>NUCLEOTIDE SEQUENCE</scope>
    <source>
        <strain evidence="2">IBT 20477</strain>
    </source>
</reference>
<evidence type="ECO:0000313" key="2">
    <source>
        <dbReference type="EMBL" id="KAJ5196788.1"/>
    </source>
</evidence>
<dbReference type="OrthoDB" id="5819582at2759"/>